<sequence>MELTKKVDKIFFVIFFFFLSESGTRFLARNTELAANQRKSLTVTVRKKGTRGTSSMSRRITSEMVEIREGQKRIEEGQKEVRGTIKEIRKESKKLKRDTDILTKQSAANQLRLDLMFEIVKARAENDSAKDARLTQTLRELMA</sequence>
<gene>
    <name evidence="2" type="ORF">OIU74_013210</name>
</gene>
<keyword evidence="3" id="KW-1185">Reference proteome</keyword>
<dbReference type="AlphaFoldDB" id="A0A9Q0T655"/>
<organism evidence="2 3">
    <name type="scientific">Salix koriyanagi</name>
    <dbReference type="NCBI Taxonomy" id="2511006"/>
    <lineage>
        <taxon>Eukaryota</taxon>
        <taxon>Viridiplantae</taxon>
        <taxon>Streptophyta</taxon>
        <taxon>Embryophyta</taxon>
        <taxon>Tracheophyta</taxon>
        <taxon>Spermatophyta</taxon>
        <taxon>Magnoliopsida</taxon>
        <taxon>eudicotyledons</taxon>
        <taxon>Gunneridae</taxon>
        <taxon>Pentapetalae</taxon>
        <taxon>rosids</taxon>
        <taxon>fabids</taxon>
        <taxon>Malpighiales</taxon>
        <taxon>Salicaceae</taxon>
        <taxon>Saliceae</taxon>
        <taxon>Salix</taxon>
    </lineage>
</organism>
<comment type="caution">
    <text evidence="2">The sequence shown here is derived from an EMBL/GenBank/DDBJ whole genome shotgun (WGS) entry which is preliminary data.</text>
</comment>
<accession>A0A9Q0T655</accession>
<feature type="coiled-coil region" evidence="1">
    <location>
        <begin position="78"/>
        <end position="105"/>
    </location>
</feature>
<dbReference type="Proteomes" id="UP001151752">
    <property type="component" value="Chromosome 1"/>
</dbReference>
<proteinExistence type="predicted"/>
<dbReference type="PANTHER" id="PTHR48248:SF5">
    <property type="entry name" value="UVR DOMAIN-CONTAINING PROTEIN"/>
    <property type="match status" value="1"/>
</dbReference>
<name>A0A9Q0T655_9ROSI</name>
<keyword evidence="1" id="KW-0175">Coiled coil</keyword>
<reference evidence="2" key="1">
    <citation type="submission" date="2022-11" db="EMBL/GenBank/DDBJ databases">
        <authorList>
            <person name="Hyden B.L."/>
            <person name="Feng K."/>
            <person name="Yates T."/>
            <person name="Jawdy S."/>
            <person name="Smart L.B."/>
            <person name="Muchero W."/>
        </authorList>
    </citation>
    <scope>NUCLEOTIDE SEQUENCE</scope>
    <source>
        <tissue evidence="2">Shoot tip</tissue>
    </source>
</reference>
<reference evidence="2" key="2">
    <citation type="journal article" date="2023" name="Int. J. Mol. Sci.">
        <title>De Novo Assembly and Annotation of 11 Diverse Shrub Willow (Salix) Genomes Reveals Novel Gene Organization in Sex-Linked Regions.</title>
        <authorList>
            <person name="Hyden B."/>
            <person name="Feng K."/>
            <person name="Yates T.B."/>
            <person name="Jawdy S."/>
            <person name="Cereghino C."/>
            <person name="Smart L.B."/>
            <person name="Muchero W."/>
        </authorList>
    </citation>
    <scope>NUCLEOTIDE SEQUENCE</scope>
    <source>
        <tissue evidence="2">Shoot tip</tissue>
    </source>
</reference>
<evidence type="ECO:0000313" key="3">
    <source>
        <dbReference type="Proteomes" id="UP001151752"/>
    </source>
</evidence>
<evidence type="ECO:0000256" key="1">
    <source>
        <dbReference type="SAM" id="Coils"/>
    </source>
</evidence>
<protein>
    <submittedName>
        <fullName evidence="2">Uncharacterized protein</fullName>
    </submittedName>
</protein>
<evidence type="ECO:0000313" key="2">
    <source>
        <dbReference type="EMBL" id="KAJ6702000.1"/>
    </source>
</evidence>
<dbReference type="EMBL" id="JAPFFM010000016">
    <property type="protein sequence ID" value="KAJ6702000.1"/>
    <property type="molecule type" value="Genomic_DNA"/>
</dbReference>
<dbReference type="PANTHER" id="PTHR48248">
    <property type="entry name" value="UVR DOMAIN-CONTAINING PROTEIN"/>
    <property type="match status" value="1"/>
</dbReference>